<dbReference type="PRINTS" id="PR01638">
    <property type="entry name" value="MHCCLASSI"/>
</dbReference>
<dbReference type="GO" id="GO:0005615">
    <property type="term" value="C:extracellular space"/>
    <property type="evidence" value="ECO:0007669"/>
    <property type="project" value="TreeGrafter"/>
</dbReference>
<feature type="region of interest" description="Disordered" evidence="3">
    <location>
        <begin position="279"/>
        <end position="299"/>
    </location>
</feature>
<dbReference type="InterPro" id="IPR011161">
    <property type="entry name" value="MHC_I-like_Ag-recog"/>
</dbReference>
<dbReference type="PANTHER" id="PTHR16675:SF237">
    <property type="entry name" value="MHC CLASS I ANTIGEN TRANSCRIPT VARIANT 1-RELATED"/>
    <property type="match status" value="1"/>
</dbReference>
<evidence type="ECO:0000313" key="6">
    <source>
        <dbReference type="Proteomes" id="UP000257200"/>
    </source>
</evidence>
<dbReference type="Proteomes" id="UP000257200">
    <property type="component" value="Unplaced"/>
</dbReference>
<dbReference type="PANTHER" id="PTHR16675">
    <property type="entry name" value="MHC CLASS I-RELATED"/>
    <property type="match status" value="1"/>
</dbReference>
<dbReference type="GO" id="GO:0006955">
    <property type="term" value="P:immune response"/>
    <property type="evidence" value="ECO:0007669"/>
    <property type="project" value="TreeGrafter"/>
</dbReference>
<evidence type="ECO:0000256" key="1">
    <source>
        <dbReference type="ARBA" id="ARBA00023180"/>
    </source>
</evidence>
<dbReference type="GO" id="GO:0009897">
    <property type="term" value="C:external side of plasma membrane"/>
    <property type="evidence" value="ECO:0007669"/>
    <property type="project" value="TreeGrafter"/>
</dbReference>
<keyword evidence="1" id="KW-0325">Glycoprotein</keyword>
<protein>
    <recommendedName>
        <fullName evidence="4">MHC class I-like antigen recognition-like domain-containing protein</fullName>
    </recommendedName>
</protein>
<reference evidence="5" key="2">
    <citation type="submission" date="2025-09" db="UniProtKB">
        <authorList>
            <consortium name="Ensembl"/>
        </authorList>
    </citation>
    <scope>IDENTIFICATION</scope>
</reference>
<dbReference type="STRING" id="80966.ENSAPOP00000008538"/>
<comment type="similarity">
    <text evidence="2">Belongs to the MHC class I family.</text>
</comment>
<reference evidence="5" key="1">
    <citation type="submission" date="2025-08" db="UniProtKB">
        <authorList>
            <consortium name="Ensembl"/>
        </authorList>
    </citation>
    <scope>IDENTIFICATION</scope>
</reference>
<dbReference type="InParanoid" id="A0A3Q1EW85"/>
<name>A0A3Q1EW85_9TELE</name>
<sequence length="299" mass="34526">IYIWPPPCPLTHSLTIPIEWSKAENLLFPPVKHSLIFFITATSGVRDIPEVVAFALVDEVQMSYYDSYIGMAEPKVDWMRTFMKDNPQHMEWYVNECYETQHFIRANTESLMNHLNQTGGAHILQRISGCEWDDETGEIRGFNQFGYDGEDFIVLDLQTLTWITPKPQVFNTKLRWDADKARLENNKNYYILMCPDLLKKYLHYARSSLQRTGTITQPEIQTRVHHMIHFKRPDEPRGQFFGLHMKGDVLSPKPDLLPWSVDGSWPTMAIGLHLHLSGSSQKGLPCPPPGALHPPIRRI</sequence>
<evidence type="ECO:0000259" key="4">
    <source>
        <dbReference type="Pfam" id="PF00129"/>
    </source>
</evidence>
<organism evidence="5 6">
    <name type="scientific">Acanthochromis polyacanthus</name>
    <name type="common">spiny chromis</name>
    <dbReference type="NCBI Taxonomy" id="80966"/>
    <lineage>
        <taxon>Eukaryota</taxon>
        <taxon>Metazoa</taxon>
        <taxon>Chordata</taxon>
        <taxon>Craniata</taxon>
        <taxon>Vertebrata</taxon>
        <taxon>Euteleostomi</taxon>
        <taxon>Actinopterygii</taxon>
        <taxon>Neopterygii</taxon>
        <taxon>Teleostei</taxon>
        <taxon>Neoteleostei</taxon>
        <taxon>Acanthomorphata</taxon>
        <taxon>Ovalentaria</taxon>
        <taxon>Pomacentridae</taxon>
        <taxon>Acanthochromis</taxon>
    </lineage>
</organism>
<keyword evidence="6" id="KW-1185">Reference proteome</keyword>
<proteinExistence type="inferred from homology"/>
<evidence type="ECO:0000313" key="5">
    <source>
        <dbReference type="Ensembl" id="ENSAPOP00000008538.1"/>
    </source>
</evidence>
<feature type="domain" description="MHC class I-like antigen recognition-like" evidence="4">
    <location>
        <begin position="32"/>
        <end position="208"/>
    </location>
</feature>
<accession>A0A3Q1EW85</accession>
<evidence type="ECO:0000256" key="3">
    <source>
        <dbReference type="SAM" id="MobiDB-lite"/>
    </source>
</evidence>
<dbReference type="InterPro" id="IPR001039">
    <property type="entry name" value="MHC_I_a_a1/a2"/>
</dbReference>
<dbReference type="InterPro" id="IPR037055">
    <property type="entry name" value="MHC_I-like_Ag-recog_sf"/>
</dbReference>
<dbReference type="Gene3D" id="3.30.500.10">
    <property type="entry name" value="MHC class I-like antigen recognition-like"/>
    <property type="match status" value="1"/>
</dbReference>
<dbReference type="GeneTree" id="ENSGT01120000271828"/>
<dbReference type="SUPFAM" id="SSF54452">
    <property type="entry name" value="MHC antigen-recognition domain"/>
    <property type="match status" value="1"/>
</dbReference>
<dbReference type="InterPro" id="IPR050208">
    <property type="entry name" value="MHC_class-I_related"/>
</dbReference>
<dbReference type="InterPro" id="IPR011162">
    <property type="entry name" value="MHC_I/II-like_Ag-recog"/>
</dbReference>
<dbReference type="Pfam" id="PF00129">
    <property type="entry name" value="MHC_I"/>
    <property type="match status" value="1"/>
</dbReference>
<dbReference type="AlphaFoldDB" id="A0A3Q1EW85"/>
<evidence type="ECO:0000256" key="2">
    <source>
        <dbReference type="RuleBase" id="RU004439"/>
    </source>
</evidence>
<dbReference type="Ensembl" id="ENSAPOT00000003077.1">
    <property type="protein sequence ID" value="ENSAPOP00000008538.1"/>
    <property type="gene ID" value="ENSAPOG00000010695.1"/>
</dbReference>
<dbReference type="FunFam" id="3.30.500.10:FF:000001">
    <property type="entry name" value="H-2 class I histocompatibility antigen, alpha chain"/>
    <property type="match status" value="1"/>
</dbReference>